<dbReference type="GO" id="GO:0006281">
    <property type="term" value="P:DNA repair"/>
    <property type="evidence" value="ECO:0007669"/>
    <property type="project" value="InterPro"/>
</dbReference>
<dbReference type="EMBL" id="JAPDMZ010000161">
    <property type="protein sequence ID" value="KAK0547439.1"/>
    <property type="molecule type" value="Genomic_DNA"/>
</dbReference>
<evidence type="ECO:0000313" key="4">
    <source>
        <dbReference type="Proteomes" id="UP001176517"/>
    </source>
</evidence>
<dbReference type="AlphaFoldDB" id="A0AAN6GLK2"/>
<dbReference type="InterPro" id="IPR043128">
    <property type="entry name" value="Rev_trsase/Diguanyl_cyclase"/>
</dbReference>
<dbReference type="Proteomes" id="UP001176517">
    <property type="component" value="Unassembled WGS sequence"/>
</dbReference>
<feature type="domain" description="UmuC" evidence="2">
    <location>
        <begin position="103"/>
        <end position="181"/>
    </location>
</feature>
<keyword evidence="4" id="KW-1185">Reference proteome</keyword>
<feature type="region of interest" description="Disordered" evidence="1">
    <location>
        <begin position="548"/>
        <end position="758"/>
    </location>
</feature>
<feature type="region of interest" description="Disordered" evidence="1">
    <location>
        <begin position="802"/>
        <end position="824"/>
    </location>
</feature>
<sequence>MLSNLWLNPAEAQVTSMVDDHLRRCDLDTVNRDLDGKIFFSFDRLPATELQRVDTSRGFWYNQNDAVPGYYQPQPELHSFHQGFPDDPWRRRYAVGAHIASFFRRIISEQVNLACSGGVSFSKQMSKMIASANKPDKQTCFVPTLPASGAESTAQEFNRHCREDAQRFLDPLELSKLNGFGYSYTRRLQEMYQGKAVSGPISVTGPDEERSDLDWLYAHTEAVKSKFKLTVEMTRKFFSASQFEQIFGGTIGPRLWAVLNANDTEPVTLSVDPQQISIEDTYRNLQGNAVLEEMMKLSSSLIKRLEVECVERPDEVWMARAQKPVLQTLVLPADGSDRGTDSMADTGDQQVLTQVITYEDVEEEEVPQPGAGSEHTTTGTSSAILDKKSKVWSKYPLSVRLSLRIGWSARFSRTGRMPIGIFNLEQPRKARALLIYNTVVGLFRQMIATRDIAEGFNLINIAAVELSKSPPAAQDIKNMLLGAKSATGRPYSVSAAAKEETIPDWVMEQQQQSGPAIDLEMLKELPPDIAAEVAQQYGISWPLPEAKASSASAESDDGLHQSTSPSPPPGQGSPLGNSSSFGNLDLSSPAPSSPVSFPPSQISARSFSLPPEQSTPTTPTSHDCGRPGGTAEDQTPKTPNAETGAPHHVGNENNLQQIAGALPSDSVAQPLTPPPPPPPPLVTPPKPRHRFGHFELGGQEMTAEELEEFLDPSPPSPPFDPCSSQEPTTASTTTFTDEPMAESPPLAQNSEADEKAGSNLFELTKPEHRAGAKVEWVEKQTCAECGKAMFIWLQHDHEMFGESGLPPDMESAFEKLEESASDTP</sequence>
<proteinExistence type="predicted"/>
<feature type="compositionally biased region" description="Polar residues" evidence="1">
    <location>
        <begin position="722"/>
        <end position="736"/>
    </location>
</feature>
<dbReference type="GO" id="GO:0019985">
    <property type="term" value="P:translesion synthesis"/>
    <property type="evidence" value="ECO:0007669"/>
    <property type="project" value="TreeGrafter"/>
</dbReference>
<accession>A0AAN6GLK2</accession>
<dbReference type="PROSITE" id="PS50173">
    <property type="entry name" value="UMUC"/>
    <property type="match status" value="1"/>
</dbReference>
<name>A0AAN6GLK2_9BASI</name>
<dbReference type="Gene3D" id="3.30.70.270">
    <property type="match status" value="1"/>
</dbReference>
<feature type="compositionally biased region" description="Pro residues" evidence="1">
    <location>
        <begin position="671"/>
        <end position="685"/>
    </location>
</feature>
<dbReference type="GO" id="GO:0003887">
    <property type="term" value="F:DNA-directed DNA polymerase activity"/>
    <property type="evidence" value="ECO:0007669"/>
    <property type="project" value="TreeGrafter"/>
</dbReference>
<gene>
    <name evidence="3" type="ORF">OC846_004857</name>
</gene>
<dbReference type="SUPFAM" id="SSF56672">
    <property type="entry name" value="DNA/RNA polymerases"/>
    <property type="match status" value="1"/>
</dbReference>
<feature type="compositionally biased region" description="Polar residues" evidence="1">
    <location>
        <begin position="632"/>
        <end position="641"/>
    </location>
</feature>
<dbReference type="InterPro" id="IPR043502">
    <property type="entry name" value="DNA/RNA_pol_sf"/>
</dbReference>
<organism evidence="3 4">
    <name type="scientific">Tilletia horrida</name>
    <dbReference type="NCBI Taxonomy" id="155126"/>
    <lineage>
        <taxon>Eukaryota</taxon>
        <taxon>Fungi</taxon>
        <taxon>Dikarya</taxon>
        <taxon>Basidiomycota</taxon>
        <taxon>Ustilaginomycotina</taxon>
        <taxon>Exobasidiomycetes</taxon>
        <taxon>Tilletiales</taxon>
        <taxon>Tilletiaceae</taxon>
        <taxon>Tilletia</taxon>
    </lineage>
</organism>
<dbReference type="InterPro" id="IPR001126">
    <property type="entry name" value="UmuC"/>
</dbReference>
<dbReference type="PANTHER" id="PTHR46404:SF1">
    <property type="entry name" value="DNA POLYMERASE IOTA"/>
    <property type="match status" value="1"/>
</dbReference>
<dbReference type="PANTHER" id="PTHR46404">
    <property type="entry name" value="DNA POLYMERASE IOTA"/>
    <property type="match status" value="1"/>
</dbReference>
<evidence type="ECO:0000259" key="2">
    <source>
        <dbReference type="PROSITE" id="PS50173"/>
    </source>
</evidence>
<feature type="compositionally biased region" description="Low complexity" evidence="1">
    <location>
        <begin position="587"/>
        <end position="621"/>
    </location>
</feature>
<evidence type="ECO:0000313" key="3">
    <source>
        <dbReference type="EMBL" id="KAK0547439.1"/>
    </source>
</evidence>
<reference evidence="3" key="1">
    <citation type="journal article" date="2023" name="PhytoFront">
        <title>Draft Genome Resources of Seven Strains of Tilletia horrida, Causal Agent of Kernel Smut of Rice.</title>
        <authorList>
            <person name="Khanal S."/>
            <person name="Antony Babu S."/>
            <person name="Zhou X.G."/>
        </authorList>
    </citation>
    <scope>NUCLEOTIDE SEQUENCE</scope>
    <source>
        <strain evidence="3">TX6</strain>
    </source>
</reference>
<protein>
    <recommendedName>
        <fullName evidence="2">UmuC domain-containing protein</fullName>
    </recommendedName>
</protein>
<comment type="caution">
    <text evidence="3">The sequence shown here is derived from an EMBL/GenBank/DDBJ whole genome shotgun (WGS) entry which is preliminary data.</text>
</comment>
<evidence type="ECO:0000256" key="1">
    <source>
        <dbReference type="SAM" id="MobiDB-lite"/>
    </source>
</evidence>